<evidence type="ECO:0000256" key="7">
    <source>
        <dbReference type="ARBA" id="ARBA00022676"/>
    </source>
</evidence>
<dbReference type="EMBL" id="FNOJ01000012">
    <property type="protein sequence ID" value="SDW71392.1"/>
    <property type="molecule type" value="Genomic_DNA"/>
</dbReference>
<evidence type="ECO:0000256" key="8">
    <source>
        <dbReference type="ARBA" id="ARBA00022679"/>
    </source>
</evidence>
<keyword evidence="8" id="KW-0808">Transferase</keyword>
<evidence type="ECO:0000256" key="11">
    <source>
        <dbReference type="ARBA" id="ARBA00022984"/>
    </source>
</evidence>
<comment type="similarity">
    <text evidence="3">In the N-terminal section; belongs to the glycosyltransferase 51 family.</text>
</comment>
<evidence type="ECO:0000259" key="20">
    <source>
        <dbReference type="Pfam" id="PF00912"/>
    </source>
</evidence>
<protein>
    <submittedName>
        <fullName evidence="21 22">Penicillin-binding protein</fullName>
    </submittedName>
</protein>
<dbReference type="SUPFAM" id="SSF53955">
    <property type="entry name" value="Lysozyme-like"/>
    <property type="match status" value="1"/>
</dbReference>
<dbReference type="GO" id="GO:0008955">
    <property type="term" value="F:peptidoglycan glycosyltransferase activity"/>
    <property type="evidence" value="ECO:0007669"/>
    <property type="project" value="UniProtKB-EC"/>
</dbReference>
<dbReference type="NCBIfam" id="TIGR02074">
    <property type="entry name" value="PBP_1a_fam"/>
    <property type="match status" value="1"/>
</dbReference>
<dbReference type="Proteomes" id="UP000182589">
    <property type="component" value="Unassembled WGS sequence"/>
</dbReference>
<keyword evidence="6" id="KW-0645">Protease</keyword>
<gene>
    <name evidence="21" type="ORF">Heshes_19320</name>
    <name evidence="22" type="ORF">SAMN04489725_1129</name>
</gene>
<evidence type="ECO:0000256" key="6">
    <source>
        <dbReference type="ARBA" id="ARBA00022670"/>
    </source>
</evidence>
<dbReference type="FunFam" id="1.10.3810.10:FF:000001">
    <property type="entry name" value="Penicillin-binding protein 1A"/>
    <property type="match status" value="1"/>
</dbReference>
<evidence type="ECO:0000256" key="3">
    <source>
        <dbReference type="ARBA" id="ARBA00007739"/>
    </source>
</evidence>
<dbReference type="Gene3D" id="3.40.710.10">
    <property type="entry name" value="DD-peptidase/beta-lactamase superfamily"/>
    <property type="match status" value="1"/>
</dbReference>
<dbReference type="RefSeq" id="WP_244885169.1">
    <property type="nucleotide sequence ID" value="NZ_BSRA01000010.1"/>
</dbReference>
<comment type="similarity">
    <text evidence="2">In the C-terminal section; belongs to the transpeptidase family.</text>
</comment>
<evidence type="ECO:0000256" key="9">
    <source>
        <dbReference type="ARBA" id="ARBA00022801"/>
    </source>
</evidence>
<evidence type="ECO:0000313" key="21">
    <source>
        <dbReference type="EMBL" id="GLV14248.1"/>
    </source>
</evidence>
<dbReference type="EMBL" id="BSRA01000010">
    <property type="protein sequence ID" value="GLV14248.1"/>
    <property type="molecule type" value="Genomic_DNA"/>
</dbReference>
<feature type="domain" description="Penicillin-binding protein transpeptidase" evidence="19">
    <location>
        <begin position="337"/>
        <end position="602"/>
    </location>
</feature>
<keyword evidence="10" id="KW-0133">Cell shape</keyword>
<dbReference type="InterPro" id="IPR001460">
    <property type="entry name" value="PCN-bd_Tpept"/>
</dbReference>
<feature type="transmembrane region" description="Helical" evidence="18">
    <location>
        <begin position="28"/>
        <end position="51"/>
    </location>
</feature>
<keyword evidence="13" id="KW-0511">Multifunctional enzyme</keyword>
<dbReference type="GO" id="GO:0071555">
    <property type="term" value="P:cell wall organization"/>
    <property type="evidence" value="ECO:0007669"/>
    <property type="project" value="UniProtKB-KW"/>
</dbReference>
<dbReference type="InterPro" id="IPR001264">
    <property type="entry name" value="Glyco_trans_51"/>
</dbReference>
<dbReference type="Gene3D" id="1.10.3810.10">
    <property type="entry name" value="Biosynthetic peptidoglycan transglycosylase-like"/>
    <property type="match status" value="1"/>
</dbReference>
<dbReference type="InterPro" id="IPR050396">
    <property type="entry name" value="Glycosyltr_51/Transpeptidase"/>
</dbReference>
<evidence type="ECO:0000256" key="2">
    <source>
        <dbReference type="ARBA" id="ARBA00007090"/>
    </source>
</evidence>
<dbReference type="InterPro" id="IPR023346">
    <property type="entry name" value="Lysozyme-like_dom_sf"/>
</dbReference>
<proteinExistence type="inferred from homology"/>
<dbReference type="InterPro" id="IPR012338">
    <property type="entry name" value="Beta-lactam/transpept-like"/>
</dbReference>
<evidence type="ECO:0000256" key="4">
    <source>
        <dbReference type="ARBA" id="ARBA00022475"/>
    </source>
</evidence>
<dbReference type="Pfam" id="PF00912">
    <property type="entry name" value="Transgly"/>
    <property type="match status" value="1"/>
</dbReference>
<dbReference type="GO" id="GO:0030288">
    <property type="term" value="C:outer membrane-bounded periplasmic space"/>
    <property type="evidence" value="ECO:0007669"/>
    <property type="project" value="TreeGrafter"/>
</dbReference>
<feature type="domain" description="Glycosyl transferase family 51" evidence="20">
    <location>
        <begin position="74"/>
        <end position="248"/>
    </location>
</feature>
<evidence type="ECO:0000313" key="23">
    <source>
        <dbReference type="Proteomes" id="UP000182589"/>
    </source>
</evidence>
<keyword evidence="18" id="KW-1133">Transmembrane helix</keyword>
<comment type="subcellular location">
    <subcellularLocation>
        <location evidence="1">Cell membrane</location>
    </subcellularLocation>
</comment>
<dbReference type="Proteomes" id="UP001157137">
    <property type="component" value="Unassembled WGS sequence"/>
</dbReference>
<feature type="region of interest" description="Disordered" evidence="17">
    <location>
        <begin position="650"/>
        <end position="672"/>
    </location>
</feature>
<sequence length="682" mass="73596">MDRSWPSFAADKREATKVFRRRKSTARILLSAFFIPLGIGFGGMSLLLLGLRLMPLPAGGSAMPTEIESADGTRIANWTTTGEAPQNVPLAKIPEPLIAATIAVEDQNFYHDHAISLKSTARALIVNLRHGGVVEGGSTITQQLAKNLYLSQDRTLSRKLREALFAIQLELHKSKDWILGRYLNVVYYGHGAYGVQAAAKLYFNKPVQDLDLAECAMLAGLPKGPSIYSPIDHFERAKQRQRVVLERMVATGYLTQAQAQAAAAEPIHVAVHHTPVVTAPYFTDLAVREAKRVAHLSDADLDAGAVRIKTTLDPLLQRAAERAIASTLPSQSGIQAALVAMDPKTGAIRALVGGRDFRTSPFNRALAPRQPGSTFKAVVYSAALEHGWTPAKQVDSKLTTFVYGTSPADRYTVHDYADVYAGRPLTLREAIARSDNVYAVHTNLAIGPQNVVEMAHRLGISDQMKPYPSLALGVFPVSPVEMAGAYAALANGGLRVSPHVVDEIDTPEGRTVVDAPSERVLSSDVAFQMSDLMQSVLGDAGTGYGARPYLHAPAAAKTGTTDTDAWMVGYTPNLVCAVWVGYDSNRPLSVPESHLAAPIWGKFMGTAQAHMPGGWFTAPADLKAVRIDPLSGGVATPECRVAETDYFRPGTEPTEPCPLHSPSTPQQTKPKSGLFGWLRKLF</sequence>
<comment type="catalytic activity">
    <reaction evidence="15">
        <text>Preferential cleavage: (Ac)2-L-Lys-D-Ala-|-D-Ala. Also transpeptidation of peptidyl-alanyl moieties that are N-acyl substituents of D-alanine.</text>
        <dbReference type="EC" id="3.4.16.4"/>
    </reaction>
</comment>
<keyword evidence="7" id="KW-0328">Glycosyltransferase</keyword>
<evidence type="ECO:0000256" key="5">
    <source>
        <dbReference type="ARBA" id="ARBA00022645"/>
    </source>
</evidence>
<evidence type="ECO:0000256" key="15">
    <source>
        <dbReference type="ARBA" id="ARBA00034000"/>
    </source>
</evidence>
<dbReference type="PANTHER" id="PTHR32282:SF11">
    <property type="entry name" value="PENICILLIN-BINDING PROTEIN 1B"/>
    <property type="match status" value="1"/>
</dbReference>
<evidence type="ECO:0000256" key="10">
    <source>
        <dbReference type="ARBA" id="ARBA00022960"/>
    </source>
</evidence>
<organism evidence="22 23">
    <name type="scientific">Alicyclobacillus hesperidum</name>
    <dbReference type="NCBI Taxonomy" id="89784"/>
    <lineage>
        <taxon>Bacteria</taxon>
        <taxon>Bacillati</taxon>
        <taxon>Bacillota</taxon>
        <taxon>Bacilli</taxon>
        <taxon>Bacillales</taxon>
        <taxon>Alicyclobacillaceae</taxon>
        <taxon>Alicyclobacillus</taxon>
    </lineage>
</organism>
<keyword evidence="18" id="KW-0812">Transmembrane</keyword>
<evidence type="ECO:0000256" key="16">
    <source>
        <dbReference type="ARBA" id="ARBA00049902"/>
    </source>
</evidence>
<evidence type="ECO:0000313" key="22">
    <source>
        <dbReference type="EMBL" id="SDW71392.1"/>
    </source>
</evidence>
<dbReference type="GO" id="GO:0005886">
    <property type="term" value="C:plasma membrane"/>
    <property type="evidence" value="ECO:0007669"/>
    <property type="project" value="UniProtKB-SubCell"/>
</dbReference>
<dbReference type="PANTHER" id="PTHR32282">
    <property type="entry name" value="BINDING PROTEIN TRANSPEPTIDASE, PUTATIVE-RELATED"/>
    <property type="match status" value="1"/>
</dbReference>
<reference evidence="23" key="1">
    <citation type="submission" date="2016-10" db="EMBL/GenBank/DDBJ databases">
        <authorList>
            <person name="Varghese N."/>
        </authorList>
    </citation>
    <scope>NUCLEOTIDE SEQUENCE [LARGE SCALE GENOMIC DNA]</scope>
    <source>
        <strain evidence="23">DSM 12489</strain>
    </source>
</reference>
<comment type="catalytic activity">
    <reaction evidence="16">
        <text>[GlcNAc-(1-&gt;4)-Mur2Ac(oyl-L-Ala-gamma-D-Glu-L-Lys-D-Ala-D-Ala)](n)-di-trans,octa-cis-undecaprenyl diphosphate + beta-D-GlcNAc-(1-&gt;4)-Mur2Ac(oyl-L-Ala-gamma-D-Glu-L-Lys-D-Ala-D-Ala)-di-trans,octa-cis-undecaprenyl diphosphate = [GlcNAc-(1-&gt;4)-Mur2Ac(oyl-L-Ala-gamma-D-Glu-L-Lys-D-Ala-D-Ala)](n+1)-di-trans,octa-cis-undecaprenyl diphosphate + di-trans,octa-cis-undecaprenyl diphosphate + H(+)</text>
        <dbReference type="Rhea" id="RHEA:23708"/>
        <dbReference type="Rhea" id="RHEA-COMP:9602"/>
        <dbReference type="Rhea" id="RHEA-COMP:9603"/>
        <dbReference type="ChEBI" id="CHEBI:15378"/>
        <dbReference type="ChEBI" id="CHEBI:58405"/>
        <dbReference type="ChEBI" id="CHEBI:60033"/>
        <dbReference type="ChEBI" id="CHEBI:78435"/>
        <dbReference type="EC" id="2.4.99.28"/>
    </reaction>
</comment>
<dbReference type="InterPro" id="IPR036950">
    <property type="entry name" value="PBP_transglycosylase"/>
</dbReference>
<reference evidence="21" key="3">
    <citation type="submission" date="2023-02" db="EMBL/GenBank/DDBJ databases">
        <title>Proposal of a novel subspecies: Alicyclobacillus hesperidum subspecies aegle.</title>
        <authorList>
            <person name="Goto K."/>
            <person name="Fujii T."/>
            <person name="Yasui K."/>
            <person name="Mochida K."/>
            <person name="Kato-Tanaka Y."/>
            <person name="Morohoshi S."/>
            <person name="An S.Y."/>
            <person name="Kasai H."/>
            <person name="Yokota A."/>
        </authorList>
    </citation>
    <scope>NUCLEOTIDE SEQUENCE</scope>
    <source>
        <strain evidence="21">DSM 12766</strain>
    </source>
</reference>
<name>A0A1H2VSK4_9BACL</name>
<evidence type="ECO:0000256" key="14">
    <source>
        <dbReference type="ARBA" id="ARBA00023316"/>
    </source>
</evidence>
<dbReference type="Pfam" id="PF00905">
    <property type="entry name" value="Transpeptidase"/>
    <property type="match status" value="1"/>
</dbReference>
<evidence type="ECO:0000256" key="1">
    <source>
        <dbReference type="ARBA" id="ARBA00004236"/>
    </source>
</evidence>
<dbReference type="STRING" id="89784.SAMN04489725_1129"/>
<keyword evidence="11" id="KW-0573">Peptidoglycan synthesis</keyword>
<accession>A0A1H2VSK4</accession>
<dbReference type="GO" id="GO:0009002">
    <property type="term" value="F:serine-type D-Ala-D-Ala carboxypeptidase activity"/>
    <property type="evidence" value="ECO:0007669"/>
    <property type="project" value="UniProtKB-EC"/>
</dbReference>
<keyword evidence="12 18" id="KW-0472">Membrane</keyword>
<evidence type="ECO:0000256" key="17">
    <source>
        <dbReference type="SAM" id="MobiDB-lite"/>
    </source>
</evidence>
<keyword evidence="4" id="KW-1003">Cell membrane</keyword>
<dbReference type="GO" id="GO:0008360">
    <property type="term" value="P:regulation of cell shape"/>
    <property type="evidence" value="ECO:0007669"/>
    <property type="project" value="UniProtKB-KW"/>
</dbReference>
<feature type="compositionally biased region" description="Polar residues" evidence="17">
    <location>
        <begin position="661"/>
        <end position="670"/>
    </location>
</feature>
<reference evidence="22" key="2">
    <citation type="submission" date="2016-10" db="EMBL/GenBank/DDBJ databases">
        <authorList>
            <person name="de Groot N.N."/>
        </authorList>
    </citation>
    <scope>NUCLEOTIDE SEQUENCE [LARGE SCALE GENOMIC DNA]</scope>
    <source>
        <strain evidence="22">DSM 12489</strain>
    </source>
</reference>
<evidence type="ECO:0000256" key="18">
    <source>
        <dbReference type="SAM" id="Phobius"/>
    </source>
</evidence>
<dbReference type="GO" id="GO:0009252">
    <property type="term" value="P:peptidoglycan biosynthetic process"/>
    <property type="evidence" value="ECO:0007669"/>
    <property type="project" value="UniProtKB-KW"/>
</dbReference>
<dbReference type="SUPFAM" id="SSF56601">
    <property type="entry name" value="beta-lactamase/transpeptidase-like"/>
    <property type="match status" value="1"/>
</dbReference>
<dbReference type="GO" id="GO:0006508">
    <property type="term" value="P:proteolysis"/>
    <property type="evidence" value="ECO:0007669"/>
    <property type="project" value="UniProtKB-KW"/>
</dbReference>
<dbReference type="GO" id="GO:0008658">
    <property type="term" value="F:penicillin binding"/>
    <property type="evidence" value="ECO:0007669"/>
    <property type="project" value="InterPro"/>
</dbReference>
<dbReference type="AlphaFoldDB" id="A0A1H2VSK4"/>
<keyword evidence="14" id="KW-0961">Cell wall biogenesis/degradation</keyword>
<keyword evidence="23" id="KW-1185">Reference proteome</keyword>
<keyword evidence="5" id="KW-0121">Carboxypeptidase</keyword>
<evidence type="ECO:0000256" key="12">
    <source>
        <dbReference type="ARBA" id="ARBA00023136"/>
    </source>
</evidence>
<evidence type="ECO:0000259" key="19">
    <source>
        <dbReference type="Pfam" id="PF00905"/>
    </source>
</evidence>
<evidence type="ECO:0000256" key="13">
    <source>
        <dbReference type="ARBA" id="ARBA00023268"/>
    </source>
</evidence>
<keyword evidence="9" id="KW-0378">Hydrolase</keyword>